<accession>A0A6C0AJ45</accession>
<dbReference type="CDD" id="cd22343">
    <property type="entry name" value="PDDEXK_lambda_exonuclease-like"/>
    <property type="match status" value="1"/>
</dbReference>
<dbReference type="PANTHER" id="PTHR46609">
    <property type="entry name" value="EXONUCLEASE, PHAGE-TYPE/RECB, C-TERMINAL DOMAIN-CONTAINING PROTEIN"/>
    <property type="match status" value="1"/>
</dbReference>
<evidence type="ECO:0000313" key="2">
    <source>
        <dbReference type="EMBL" id="QHS79483.1"/>
    </source>
</evidence>
<evidence type="ECO:0000259" key="1">
    <source>
        <dbReference type="Pfam" id="PF09588"/>
    </source>
</evidence>
<proteinExistence type="predicted"/>
<protein>
    <recommendedName>
        <fullName evidence="1">YqaJ viral recombinase domain-containing protein</fullName>
    </recommendedName>
</protein>
<name>A0A6C0AJ45_9ZZZZ</name>
<dbReference type="InterPro" id="IPR051703">
    <property type="entry name" value="NF-kappa-B_Signaling_Reg"/>
</dbReference>
<dbReference type="Pfam" id="PF09588">
    <property type="entry name" value="YqaJ"/>
    <property type="match status" value="1"/>
</dbReference>
<dbReference type="InterPro" id="IPR019080">
    <property type="entry name" value="YqaJ_viral_recombinase"/>
</dbReference>
<feature type="domain" description="YqaJ viral recombinase" evidence="1">
    <location>
        <begin position="25"/>
        <end position="165"/>
    </location>
</feature>
<dbReference type="AlphaFoldDB" id="A0A6C0AJ45"/>
<reference evidence="2" key="1">
    <citation type="journal article" date="2020" name="Nature">
        <title>Giant virus diversity and host interactions through global metagenomics.</title>
        <authorList>
            <person name="Schulz F."/>
            <person name="Roux S."/>
            <person name="Paez-Espino D."/>
            <person name="Jungbluth S."/>
            <person name="Walsh D.A."/>
            <person name="Denef V.J."/>
            <person name="McMahon K.D."/>
            <person name="Konstantinidis K.T."/>
            <person name="Eloe-Fadrosh E.A."/>
            <person name="Kyrpides N.C."/>
            <person name="Woyke T."/>
        </authorList>
    </citation>
    <scope>NUCLEOTIDE SEQUENCE</scope>
    <source>
        <strain evidence="2">GVMAG-S-1035237-23</strain>
    </source>
</reference>
<dbReference type="EMBL" id="MN740644">
    <property type="protein sequence ID" value="QHS79483.1"/>
    <property type="molecule type" value="Genomic_DNA"/>
</dbReference>
<dbReference type="PANTHER" id="PTHR46609:SF8">
    <property type="entry name" value="YQAJ VIRAL RECOMBINASE DOMAIN-CONTAINING PROTEIN"/>
    <property type="match status" value="1"/>
</dbReference>
<dbReference type="InterPro" id="IPR011604">
    <property type="entry name" value="PDDEXK-like_dom_sf"/>
</dbReference>
<sequence>MDLGMDKVEQILFLYGHDDQRTDAWHTKRGEMLTASEIYKAVHDASPALKHEIVMTKLLPRPASSGFGARALLWGTRLEPIAKHIYCTYIQGGVQIMDTTCIPHRDHPFLGASPDGILVTADKNDFRYGKLVEFKCPISREFSNDTPIPSTYYHQMQLQLECTDLDECDYVEMKFREVNYSEWEESTAQYKSWFAVAENGRVVYRDIDDKRDVQTWRKEMMPNLETEWWATVYWVFEKYRLTTVPRDRTWLPTNLESFRAIWNTVQEHRAAGTLPDHPKEKTILTI</sequence>
<dbReference type="Gene3D" id="3.90.320.10">
    <property type="match status" value="1"/>
</dbReference>
<dbReference type="InterPro" id="IPR011335">
    <property type="entry name" value="Restrct_endonuc-II-like"/>
</dbReference>
<dbReference type="SUPFAM" id="SSF52980">
    <property type="entry name" value="Restriction endonuclease-like"/>
    <property type="match status" value="1"/>
</dbReference>
<organism evidence="2">
    <name type="scientific">viral metagenome</name>
    <dbReference type="NCBI Taxonomy" id="1070528"/>
    <lineage>
        <taxon>unclassified sequences</taxon>
        <taxon>metagenomes</taxon>
        <taxon>organismal metagenomes</taxon>
    </lineage>
</organism>